<dbReference type="Pfam" id="PF00725">
    <property type="entry name" value="3HCDH"/>
    <property type="match status" value="1"/>
</dbReference>
<organism evidence="4 5">
    <name type="scientific">Entotheonella factor</name>
    <dbReference type="NCBI Taxonomy" id="1429438"/>
    <lineage>
        <taxon>Bacteria</taxon>
        <taxon>Pseudomonadati</taxon>
        <taxon>Nitrospinota/Tectimicrobiota group</taxon>
        <taxon>Candidatus Tectimicrobiota</taxon>
        <taxon>Candidatus Entotheonellia</taxon>
        <taxon>Candidatus Entotheonellales</taxon>
        <taxon>Candidatus Entotheonellaceae</taxon>
        <taxon>Candidatus Entotheonella</taxon>
    </lineage>
</organism>
<dbReference type="GO" id="GO:0006631">
    <property type="term" value="P:fatty acid metabolic process"/>
    <property type="evidence" value="ECO:0007669"/>
    <property type="project" value="InterPro"/>
</dbReference>
<protein>
    <submittedName>
        <fullName evidence="4">3-hydroxybutyryl-CoA dehydrogenase</fullName>
        <ecNumber evidence="4">1.1.1.157</ecNumber>
    </submittedName>
</protein>
<evidence type="ECO:0000259" key="2">
    <source>
        <dbReference type="Pfam" id="PF00725"/>
    </source>
</evidence>
<dbReference type="EC" id="1.1.1.157" evidence="4"/>
<dbReference type="SUPFAM" id="SSF51735">
    <property type="entry name" value="NAD(P)-binding Rossmann-fold domains"/>
    <property type="match status" value="1"/>
</dbReference>
<dbReference type="AlphaFoldDB" id="W4L6U6"/>
<proteinExistence type="predicted"/>
<dbReference type="GO" id="GO:0008691">
    <property type="term" value="F:3-hydroxybutyryl-CoA dehydrogenase activity"/>
    <property type="evidence" value="ECO:0007669"/>
    <property type="project" value="UniProtKB-EC"/>
</dbReference>
<dbReference type="HOGENOM" id="CLU_009834_0_1_7"/>
<dbReference type="PATRIC" id="fig|1429438.4.peg.7201"/>
<sequence length="320" mass="35078">MERIEPTAVQQVAVIGTGVIGAGWTAHFLRQGLDVVVYDPAPDAEAALRTKIAEVWPIMEQLGLMPEASPDRWRFANHVADAVAAAHFVQENAPERLAVKQTVLAEIDASTPPETVISSSTSGYAMTDMQILCWHHPERTVVSHPFNPPYLIPLVEVVGGKQTEPAVVDWTADFWTAMGKKPLKMTKELPGFIANRLQEAMWREALHMLHSGMATIEEIDAAITTGPGLRWAIMGPMLTFHLAGGAQGMAHMLDHFNPNEFDHWTFLSAPQITEELKSRIVAGCEAEADGRSIQQLEQERDIALVALLKALSHCRETGGA</sequence>
<dbReference type="Pfam" id="PF02737">
    <property type="entry name" value="3HCDH_N"/>
    <property type="match status" value="1"/>
</dbReference>
<reference evidence="4 5" key="1">
    <citation type="journal article" date="2014" name="Nature">
        <title>An environmental bacterial taxon with a large and distinct metabolic repertoire.</title>
        <authorList>
            <person name="Wilson M.C."/>
            <person name="Mori T."/>
            <person name="Ruckert C."/>
            <person name="Uria A.R."/>
            <person name="Helf M.J."/>
            <person name="Takada K."/>
            <person name="Gernert C."/>
            <person name="Steffens U.A."/>
            <person name="Heycke N."/>
            <person name="Schmitt S."/>
            <person name="Rinke C."/>
            <person name="Helfrich E.J."/>
            <person name="Brachmann A.O."/>
            <person name="Gurgui C."/>
            <person name="Wakimoto T."/>
            <person name="Kracht M."/>
            <person name="Crusemann M."/>
            <person name="Hentschel U."/>
            <person name="Abe I."/>
            <person name="Matsunaga S."/>
            <person name="Kalinowski J."/>
            <person name="Takeyama H."/>
            <person name="Piel J."/>
        </authorList>
    </citation>
    <scope>NUCLEOTIDE SEQUENCE [LARGE SCALE GENOMIC DNA]</scope>
    <source>
        <strain evidence="5">TSY1</strain>
    </source>
</reference>
<keyword evidence="1 4" id="KW-0560">Oxidoreductase</keyword>
<comment type="caution">
    <text evidence="4">The sequence shown here is derived from an EMBL/GenBank/DDBJ whole genome shotgun (WGS) entry which is preliminary data.</text>
</comment>
<dbReference type="InterPro" id="IPR006108">
    <property type="entry name" value="3HC_DH_C"/>
</dbReference>
<evidence type="ECO:0000313" key="5">
    <source>
        <dbReference type="Proteomes" id="UP000019141"/>
    </source>
</evidence>
<feature type="domain" description="3-hydroxyacyl-CoA dehydrogenase C-terminal" evidence="2">
    <location>
        <begin position="191"/>
        <end position="261"/>
    </location>
</feature>
<dbReference type="Proteomes" id="UP000019141">
    <property type="component" value="Unassembled WGS sequence"/>
</dbReference>
<dbReference type="SUPFAM" id="SSF48179">
    <property type="entry name" value="6-phosphogluconate dehydrogenase C-terminal domain-like"/>
    <property type="match status" value="1"/>
</dbReference>
<accession>W4L6U6</accession>
<evidence type="ECO:0000313" key="4">
    <source>
        <dbReference type="EMBL" id="ETW93634.1"/>
    </source>
</evidence>
<keyword evidence="5" id="KW-1185">Reference proteome</keyword>
<dbReference type="Gene3D" id="1.10.1040.10">
    <property type="entry name" value="N-(1-d-carboxylethyl)-l-norvaline Dehydrogenase, domain 2"/>
    <property type="match status" value="1"/>
</dbReference>
<dbReference type="InterPro" id="IPR006176">
    <property type="entry name" value="3-OHacyl-CoA_DH_NAD-bd"/>
</dbReference>
<dbReference type="InterPro" id="IPR008927">
    <property type="entry name" value="6-PGluconate_DH-like_C_sf"/>
</dbReference>
<dbReference type="InterPro" id="IPR013328">
    <property type="entry name" value="6PGD_dom2"/>
</dbReference>
<dbReference type="PANTHER" id="PTHR48075">
    <property type="entry name" value="3-HYDROXYACYL-COA DEHYDROGENASE FAMILY PROTEIN"/>
    <property type="match status" value="1"/>
</dbReference>
<evidence type="ECO:0000256" key="1">
    <source>
        <dbReference type="ARBA" id="ARBA00023002"/>
    </source>
</evidence>
<dbReference type="Gene3D" id="3.40.50.720">
    <property type="entry name" value="NAD(P)-binding Rossmann-like Domain"/>
    <property type="match status" value="1"/>
</dbReference>
<gene>
    <name evidence="4" type="ORF">ETSY1_38370</name>
</gene>
<dbReference type="GO" id="GO:0070403">
    <property type="term" value="F:NAD+ binding"/>
    <property type="evidence" value="ECO:0007669"/>
    <property type="project" value="InterPro"/>
</dbReference>
<dbReference type="InterPro" id="IPR036291">
    <property type="entry name" value="NAD(P)-bd_dom_sf"/>
</dbReference>
<evidence type="ECO:0000259" key="3">
    <source>
        <dbReference type="Pfam" id="PF02737"/>
    </source>
</evidence>
<name>W4L6U6_ENTF1</name>
<dbReference type="EMBL" id="AZHW01001199">
    <property type="protein sequence ID" value="ETW93634.1"/>
    <property type="molecule type" value="Genomic_DNA"/>
</dbReference>
<feature type="domain" description="3-hydroxyacyl-CoA dehydrogenase NAD binding" evidence="3">
    <location>
        <begin position="11"/>
        <end position="187"/>
    </location>
</feature>
<dbReference type="PANTHER" id="PTHR48075:SF5">
    <property type="entry name" value="3-HYDROXYBUTYRYL-COA DEHYDROGENASE"/>
    <property type="match status" value="1"/>
</dbReference>